<protein>
    <recommendedName>
        <fullName evidence="1">Glycosyltransferase subfamily 4-like N-terminal domain-containing protein</fullName>
    </recommendedName>
</protein>
<organism evidence="2">
    <name type="scientific">marine metagenome</name>
    <dbReference type="NCBI Taxonomy" id="408172"/>
    <lineage>
        <taxon>unclassified sequences</taxon>
        <taxon>metagenomes</taxon>
        <taxon>ecological metagenomes</taxon>
    </lineage>
</organism>
<feature type="domain" description="Glycosyltransferase subfamily 4-like N-terminal" evidence="1">
    <location>
        <begin position="16"/>
        <end position="169"/>
    </location>
</feature>
<dbReference type="EMBL" id="UINC01003864">
    <property type="protein sequence ID" value="SVA09887.1"/>
    <property type="molecule type" value="Genomic_DNA"/>
</dbReference>
<dbReference type="AlphaFoldDB" id="A0A381T5D5"/>
<dbReference type="InterPro" id="IPR028098">
    <property type="entry name" value="Glyco_trans_4-like_N"/>
</dbReference>
<evidence type="ECO:0000259" key="1">
    <source>
        <dbReference type="Pfam" id="PF13439"/>
    </source>
</evidence>
<name>A0A381T5D5_9ZZZZ</name>
<dbReference type="Gene3D" id="3.40.50.2000">
    <property type="entry name" value="Glycogen Phosphorylase B"/>
    <property type="match status" value="1"/>
</dbReference>
<accession>A0A381T5D5</accession>
<feature type="non-terminal residue" evidence="2">
    <location>
        <position position="169"/>
    </location>
</feature>
<proteinExistence type="predicted"/>
<dbReference type="Pfam" id="PF13439">
    <property type="entry name" value="Glyco_transf_4"/>
    <property type="match status" value="1"/>
</dbReference>
<reference evidence="2" key="1">
    <citation type="submission" date="2018-05" db="EMBL/GenBank/DDBJ databases">
        <authorList>
            <person name="Lanie J.A."/>
            <person name="Ng W.-L."/>
            <person name="Kazmierczak K.M."/>
            <person name="Andrzejewski T.M."/>
            <person name="Davidsen T.M."/>
            <person name="Wayne K.J."/>
            <person name="Tettelin H."/>
            <person name="Glass J.I."/>
            <person name="Rusch D."/>
            <person name="Podicherti R."/>
            <person name="Tsui H.-C.T."/>
            <person name="Winkler M.E."/>
        </authorList>
    </citation>
    <scope>NUCLEOTIDE SEQUENCE</scope>
</reference>
<dbReference type="SUPFAM" id="SSF53756">
    <property type="entry name" value="UDP-Glycosyltransferase/glycogen phosphorylase"/>
    <property type="match status" value="1"/>
</dbReference>
<sequence length="169" mass="19526">MSSFKVVQVIPALESGGVERGTIDVANYLAELKIHNSIISNGGLLENELNQEFIDHFKLPVHSKNPLVYFNLAKKIQEYIQIKKINLVHVRSRAPAWIINMMNKKNYKSIATFHNIYSGDFFLKKMYNKGLAKMDYIISISDFVKDEIIKKYRIKPQKISTIYRGIDTD</sequence>
<evidence type="ECO:0000313" key="2">
    <source>
        <dbReference type="EMBL" id="SVA09887.1"/>
    </source>
</evidence>
<gene>
    <name evidence="2" type="ORF">METZ01_LOCUS62741</name>
</gene>